<organism evidence="1">
    <name type="scientific">uncultured Gemmatimonadota bacterium</name>
    <dbReference type="NCBI Taxonomy" id="203437"/>
    <lineage>
        <taxon>Bacteria</taxon>
        <taxon>Pseudomonadati</taxon>
        <taxon>Gemmatimonadota</taxon>
        <taxon>environmental samples</taxon>
    </lineage>
</organism>
<sequence length="36" mass="4185">AAHVRRWWRMSSHGALHTALPGRHFEQMGLLRLAPH</sequence>
<accession>A0A6J4MBC4</accession>
<gene>
    <name evidence="1" type="ORF">AVDCRST_MAG68-3822</name>
</gene>
<protein>
    <submittedName>
        <fullName evidence="1">Uncharacterized protein</fullName>
    </submittedName>
</protein>
<proteinExistence type="predicted"/>
<dbReference type="EMBL" id="CADCTW010000182">
    <property type="protein sequence ID" value="CAA9354186.1"/>
    <property type="molecule type" value="Genomic_DNA"/>
</dbReference>
<reference evidence="1" key="1">
    <citation type="submission" date="2020-02" db="EMBL/GenBank/DDBJ databases">
        <authorList>
            <person name="Meier V. D."/>
        </authorList>
    </citation>
    <scope>NUCLEOTIDE SEQUENCE</scope>
    <source>
        <strain evidence="1">AVDCRST_MAG68</strain>
    </source>
</reference>
<feature type="non-terminal residue" evidence="1">
    <location>
        <position position="1"/>
    </location>
</feature>
<dbReference type="AlphaFoldDB" id="A0A6J4MBC4"/>
<name>A0A6J4MBC4_9BACT</name>
<evidence type="ECO:0000313" key="1">
    <source>
        <dbReference type="EMBL" id="CAA9354186.1"/>
    </source>
</evidence>